<dbReference type="InterPro" id="IPR011642">
    <property type="entry name" value="Gate_dom"/>
</dbReference>
<feature type="non-terminal residue" evidence="11">
    <location>
        <position position="1"/>
    </location>
</feature>
<dbReference type="GO" id="GO:0005886">
    <property type="term" value="C:plasma membrane"/>
    <property type="evidence" value="ECO:0007669"/>
    <property type="project" value="UniProtKB-SubCell"/>
</dbReference>
<comment type="similarity">
    <text evidence="2">Belongs to the concentrative nucleoside transporter (CNT) (TC 2.A.41) family.</text>
</comment>
<feature type="transmembrane region" description="Helical" evidence="7">
    <location>
        <begin position="509"/>
        <end position="532"/>
    </location>
</feature>
<gene>
    <name evidence="11" type="ORF">MSPICULIGERA_LOCUS17396</name>
</gene>
<keyword evidence="3" id="KW-1003">Cell membrane</keyword>
<evidence type="ECO:0000256" key="2">
    <source>
        <dbReference type="ARBA" id="ARBA00009033"/>
    </source>
</evidence>
<dbReference type="InterPro" id="IPR011657">
    <property type="entry name" value="CNT_C_dom"/>
</dbReference>
<dbReference type="Proteomes" id="UP001177023">
    <property type="component" value="Unassembled WGS sequence"/>
</dbReference>
<feature type="domain" description="Concentrative nucleoside transporter C-terminal" evidence="9">
    <location>
        <begin position="311"/>
        <end position="529"/>
    </location>
</feature>
<evidence type="ECO:0000313" key="12">
    <source>
        <dbReference type="Proteomes" id="UP001177023"/>
    </source>
</evidence>
<evidence type="ECO:0000313" key="11">
    <source>
        <dbReference type="EMBL" id="CAJ0579166.1"/>
    </source>
</evidence>
<feature type="domain" description="Concentrative nucleoside transporter N-terminal" evidence="8">
    <location>
        <begin position="123"/>
        <end position="192"/>
    </location>
</feature>
<keyword evidence="6 7" id="KW-0472">Membrane</keyword>
<keyword evidence="5 7" id="KW-1133">Transmembrane helix</keyword>
<dbReference type="Pfam" id="PF07662">
    <property type="entry name" value="Nucleos_tra2_C"/>
    <property type="match status" value="1"/>
</dbReference>
<feature type="transmembrane region" description="Helical" evidence="7">
    <location>
        <begin position="311"/>
        <end position="331"/>
    </location>
</feature>
<evidence type="ECO:0000259" key="9">
    <source>
        <dbReference type="Pfam" id="PF07662"/>
    </source>
</evidence>
<feature type="transmembrane region" description="Helical" evidence="7">
    <location>
        <begin position="285"/>
        <end position="305"/>
    </location>
</feature>
<dbReference type="AlphaFoldDB" id="A0AA36G849"/>
<keyword evidence="12" id="KW-1185">Reference proteome</keyword>
<accession>A0AA36G849</accession>
<dbReference type="InterPro" id="IPR008276">
    <property type="entry name" value="C_nuclsd_transpt"/>
</dbReference>
<reference evidence="11" key="1">
    <citation type="submission" date="2023-06" db="EMBL/GenBank/DDBJ databases">
        <authorList>
            <person name="Delattre M."/>
        </authorList>
    </citation>
    <scope>NUCLEOTIDE SEQUENCE</scope>
    <source>
        <strain evidence="11">AF72</strain>
    </source>
</reference>
<feature type="domain" description="Nucleoside transporter/FeoB GTPase Gate" evidence="10">
    <location>
        <begin position="211"/>
        <end position="307"/>
    </location>
</feature>
<sequence length="571" mass="61515">MKLPKVSERNIYIAAAVLFFIGLHVYTVFSILYDFKWAIFSIVILGLAHITWIYLLLSYVFADHKEALFGAISDAFEKLFSYQIKGFAVVPVALSILLPVGFLAWLLLDSDGNYGRLKSLVAIPVYIILCVIVSANPAKIKWRPVIGGFVLQIAVGIIVLRWSPGHEALSYLSKKVVGFLDFTKAGTTFNFGFIAAPPNICGMGLVFLYTSLQIIIYFAAVVSILNYFGIIGFILSKIAIVMQYTVGTTAAESLNAAACIFLGQTEAAILIEPALASMTESEVHAVMTAGFACIAGSLFSAYISFGAQPAYLLSATVMNASVSLAISKLVYPEIQQSRQKDARSFQFKGSDGKSLLQLVSEAACHSSRLVMDIGVNLIVYIALLAFLNEAVAYAGDCIGIADLSFNKLLGYCFFPLAYLMGASDAPDAKTQVQECLRVAELMGMKTVLNEFIAYQRLKEMVAEGTLKGARAQMIATYALCGFSNISTIGSQLGILGSMCPWRRGVFSKLIVRALFAGSVSCFVTASVAGILVSKPLEWTASGDSHCFDPNAHLGGNLTTTVLPSIFTSTVA</sequence>
<comment type="caution">
    <text evidence="11">The sequence shown here is derived from an EMBL/GenBank/DDBJ whole genome shotgun (WGS) entry which is preliminary data.</text>
</comment>
<evidence type="ECO:0000259" key="8">
    <source>
        <dbReference type="Pfam" id="PF01773"/>
    </source>
</evidence>
<dbReference type="Pfam" id="PF01773">
    <property type="entry name" value="Nucleos_tra2_N"/>
    <property type="match status" value="1"/>
</dbReference>
<evidence type="ECO:0000256" key="1">
    <source>
        <dbReference type="ARBA" id="ARBA00004651"/>
    </source>
</evidence>
<name>A0AA36G849_9BILA</name>
<evidence type="ECO:0008006" key="13">
    <source>
        <dbReference type="Google" id="ProtNLM"/>
    </source>
</evidence>
<feature type="transmembrane region" description="Helical" evidence="7">
    <location>
        <begin position="39"/>
        <end position="62"/>
    </location>
</feature>
<proteinExistence type="inferred from homology"/>
<evidence type="ECO:0000259" key="10">
    <source>
        <dbReference type="Pfam" id="PF07670"/>
    </source>
</evidence>
<dbReference type="PANTHER" id="PTHR10590">
    <property type="entry name" value="SODIUM/NUCLEOSIDE COTRANSPORTER"/>
    <property type="match status" value="1"/>
</dbReference>
<feature type="transmembrane region" description="Helical" evidence="7">
    <location>
        <begin position="12"/>
        <end position="33"/>
    </location>
</feature>
<comment type="subcellular location">
    <subcellularLocation>
        <location evidence="1">Cell membrane</location>
        <topology evidence="1">Multi-pass membrane protein</topology>
    </subcellularLocation>
</comment>
<dbReference type="PANTHER" id="PTHR10590:SF4">
    <property type="entry name" value="SOLUTE CARRIER FAMILY 28 MEMBER 3"/>
    <property type="match status" value="1"/>
</dbReference>
<protein>
    <recommendedName>
        <fullName evidence="13">Sodium/nucleoside cotransporter</fullName>
    </recommendedName>
</protein>
<evidence type="ECO:0000256" key="4">
    <source>
        <dbReference type="ARBA" id="ARBA00022692"/>
    </source>
</evidence>
<evidence type="ECO:0000256" key="7">
    <source>
        <dbReference type="SAM" id="Phobius"/>
    </source>
</evidence>
<keyword evidence="4 7" id="KW-0812">Transmembrane</keyword>
<evidence type="ECO:0000256" key="3">
    <source>
        <dbReference type="ARBA" id="ARBA00022475"/>
    </source>
</evidence>
<dbReference type="Pfam" id="PF07670">
    <property type="entry name" value="Gate"/>
    <property type="match status" value="1"/>
</dbReference>
<feature type="transmembrane region" description="Helical" evidence="7">
    <location>
        <begin position="87"/>
        <end position="108"/>
    </location>
</feature>
<dbReference type="GO" id="GO:0005415">
    <property type="term" value="F:nucleoside:sodium symporter activity"/>
    <property type="evidence" value="ECO:0007669"/>
    <property type="project" value="TreeGrafter"/>
</dbReference>
<evidence type="ECO:0000256" key="5">
    <source>
        <dbReference type="ARBA" id="ARBA00022989"/>
    </source>
</evidence>
<dbReference type="EMBL" id="CATQJA010002655">
    <property type="protein sequence ID" value="CAJ0579166.1"/>
    <property type="molecule type" value="Genomic_DNA"/>
</dbReference>
<feature type="transmembrane region" description="Helical" evidence="7">
    <location>
        <begin position="145"/>
        <end position="163"/>
    </location>
</feature>
<feature type="transmembrane region" description="Helical" evidence="7">
    <location>
        <begin position="120"/>
        <end position="138"/>
    </location>
</feature>
<feature type="transmembrane region" description="Helical" evidence="7">
    <location>
        <begin position="214"/>
        <end position="235"/>
    </location>
</feature>
<organism evidence="11 12">
    <name type="scientific">Mesorhabditis spiculigera</name>
    <dbReference type="NCBI Taxonomy" id="96644"/>
    <lineage>
        <taxon>Eukaryota</taxon>
        <taxon>Metazoa</taxon>
        <taxon>Ecdysozoa</taxon>
        <taxon>Nematoda</taxon>
        <taxon>Chromadorea</taxon>
        <taxon>Rhabditida</taxon>
        <taxon>Rhabditina</taxon>
        <taxon>Rhabditomorpha</taxon>
        <taxon>Rhabditoidea</taxon>
        <taxon>Rhabditidae</taxon>
        <taxon>Mesorhabditinae</taxon>
        <taxon>Mesorhabditis</taxon>
    </lineage>
</organism>
<dbReference type="InterPro" id="IPR002668">
    <property type="entry name" value="CNT_N_dom"/>
</dbReference>
<evidence type="ECO:0000256" key="6">
    <source>
        <dbReference type="ARBA" id="ARBA00023136"/>
    </source>
</evidence>